<dbReference type="EMBL" id="BARW01033414">
    <property type="protein sequence ID" value="GAJ09513.1"/>
    <property type="molecule type" value="Genomic_DNA"/>
</dbReference>
<name>X1TW22_9ZZZZ</name>
<dbReference type="InterPro" id="IPR045648">
    <property type="entry name" value="CRISPR-assoc_Cas6-like_N"/>
</dbReference>
<sequence length="78" mass="8779">MLYSVVVKLRAQVDATISPTRGYHAYALFLEMLRRGNEPVAQKLHDLEGPKPFTVSPLQGKFHRQHSGLGITAGEVYW</sequence>
<comment type="caution">
    <text evidence="2">The sequence shown here is derived from an EMBL/GenBank/DDBJ whole genome shotgun (WGS) entry which is preliminary data.</text>
</comment>
<dbReference type="AlphaFoldDB" id="X1TW22"/>
<feature type="non-terminal residue" evidence="2">
    <location>
        <position position="78"/>
    </location>
</feature>
<proteinExistence type="predicted"/>
<accession>X1TW22</accession>
<protein>
    <recommendedName>
        <fullName evidence="1">CRISPR-associated protein Cas6-like N-terminal domain-containing protein</fullName>
    </recommendedName>
</protein>
<evidence type="ECO:0000313" key="2">
    <source>
        <dbReference type="EMBL" id="GAJ09513.1"/>
    </source>
</evidence>
<evidence type="ECO:0000259" key="1">
    <source>
        <dbReference type="Pfam" id="PF19308"/>
    </source>
</evidence>
<reference evidence="2" key="1">
    <citation type="journal article" date="2014" name="Front. Microbiol.">
        <title>High frequency of phylogenetically diverse reductive dehalogenase-homologous genes in deep subseafloor sedimentary metagenomes.</title>
        <authorList>
            <person name="Kawai M."/>
            <person name="Futagami T."/>
            <person name="Toyoda A."/>
            <person name="Takaki Y."/>
            <person name="Nishi S."/>
            <person name="Hori S."/>
            <person name="Arai W."/>
            <person name="Tsubouchi T."/>
            <person name="Morono Y."/>
            <person name="Uchiyama I."/>
            <person name="Ito T."/>
            <person name="Fujiyama A."/>
            <person name="Inagaki F."/>
            <person name="Takami H."/>
        </authorList>
    </citation>
    <scope>NUCLEOTIDE SEQUENCE</scope>
    <source>
        <strain evidence="2">Expedition CK06-06</strain>
    </source>
</reference>
<gene>
    <name evidence="2" type="ORF">S12H4_52636</name>
</gene>
<feature type="domain" description="CRISPR-associated protein Cas6-like N-terminal" evidence="1">
    <location>
        <begin position="1"/>
        <end position="63"/>
    </location>
</feature>
<dbReference type="Pfam" id="PF19308">
    <property type="entry name" value="CRISPR_Cas6_N"/>
    <property type="match status" value="1"/>
</dbReference>
<dbReference type="Gene3D" id="3.30.70.1890">
    <property type="match status" value="1"/>
</dbReference>
<organism evidence="2">
    <name type="scientific">marine sediment metagenome</name>
    <dbReference type="NCBI Taxonomy" id="412755"/>
    <lineage>
        <taxon>unclassified sequences</taxon>
        <taxon>metagenomes</taxon>
        <taxon>ecological metagenomes</taxon>
    </lineage>
</organism>
<dbReference type="InterPro" id="IPR045747">
    <property type="entry name" value="CRISPR-assoc_prot_Cas6_N_sf"/>
</dbReference>